<reference evidence="2 4" key="1">
    <citation type="submission" date="2017-11" db="EMBL/GenBank/DDBJ databases">
        <title>The genome of Rhizophagus clarus HR1 reveals common genetic basis of auxotrophy among arbuscular mycorrhizal fungi.</title>
        <authorList>
            <person name="Kobayashi Y."/>
        </authorList>
    </citation>
    <scope>NUCLEOTIDE SEQUENCE [LARGE SCALE GENOMIC DNA]</scope>
    <source>
        <strain evidence="2 4">HR1</strain>
    </source>
</reference>
<protein>
    <recommendedName>
        <fullName evidence="5">G-protein coupled receptors family 1 profile domain-containing protein</fullName>
    </recommendedName>
</protein>
<feature type="transmembrane region" description="Helical" evidence="1">
    <location>
        <begin position="258"/>
        <end position="278"/>
    </location>
</feature>
<proteinExistence type="predicted"/>
<evidence type="ECO:0008006" key="5">
    <source>
        <dbReference type="Google" id="ProtNLM"/>
    </source>
</evidence>
<feature type="transmembrane region" description="Helical" evidence="1">
    <location>
        <begin position="95"/>
        <end position="114"/>
    </location>
</feature>
<keyword evidence="4" id="KW-1185">Reference proteome</keyword>
<feature type="transmembrane region" description="Helical" evidence="1">
    <location>
        <begin position="135"/>
        <end position="154"/>
    </location>
</feature>
<dbReference type="Proteomes" id="UP000247702">
    <property type="component" value="Unassembled WGS sequence"/>
</dbReference>
<comment type="caution">
    <text evidence="2">The sequence shown here is derived from an EMBL/GenBank/DDBJ whole genome shotgun (WGS) entry which is preliminary data.</text>
</comment>
<evidence type="ECO:0000313" key="2">
    <source>
        <dbReference type="EMBL" id="GBC03525.1"/>
    </source>
</evidence>
<feature type="transmembrane region" description="Helical" evidence="1">
    <location>
        <begin position="24"/>
        <end position="45"/>
    </location>
</feature>
<dbReference type="AlphaFoldDB" id="A0A2Z6RYN1"/>
<accession>A0A2Z6RYN1</accession>
<dbReference type="Proteomes" id="UP000615446">
    <property type="component" value="Unassembled WGS sequence"/>
</dbReference>
<keyword evidence="1" id="KW-0812">Transmembrane</keyword>
<gene>
    <name evidence="3" type="ORF">RCL2_001001500</name>
    <name evidence="2" type="ORF">RclHR1_05180002</name>
</gene>
<evidence type="ECO:0000256" key="1">
    <source>
        <dbReference type="SAM" id="Phobius"/>
    </source>
</evidence>
<sequence>MQSRAVIIIDNSNRFPAIGIESSISLIFAYINIISCSYVLSRLYFARRLNEIKYPSYFAITYLMYSILQIIYVFIKNSSFFQVSQVSQDGIFYKIFETFYPTFLTVNLLLIGFLEFSTLSKINKRIEIETGKYDIYMWQGLFFLSWIASIFGINRYEQLELNQTSPGPDAGFEYHLNAILIFIVVINTISYFVELRKILHKVISREFLNIRLETCDYMSPTVIRSYLFCIIPFLFQWSLILLYNIIKSFGFNDLSLNILLIIAVNIGGIGHGISYFIYERKYLITNFPNIHPIILSYGALLPTDDRLITISTL</sequence>
<keyword evidence="1" id="KW-1133">Transmembrane helix</keyword>
<evidence type="ECO:0000313" key="4">
    <source>
        <dbReference type="Proteomes" id="UP000247702"/>
    </source>
</evidence>
<feature type="transmembrane region" description="Helical" evidence="1">
    <location>
        <begin position="226"/>
        <end position="246"/>
    </location>
</feature>
<name>A0A2Z6RYN1_9GLOM</name>
<feature type="transmembrane region" description="Helical" evidence="1">
    <location>
        <begin position="57"/>
        <end position="75"/>
    </location>
</feature>
<organism evidence="2 4">
    <name type="scientific">Rhizophagus clarus</name>
    <dbReference type="NCBI Taxonomy" id="94130"/>
    <lineage>
        <taxon>Eukaryota</taxon>
        <taxon>Fungi</taxon>
        <taxon>Fungi incertae sedis</taxon>
        <taxon>Mucoromycota</taxon>
        <taxon>Glomeromycotina</taxon>
        <taxon>Glomeromycetes</taxon>
        <taxon>Glomerales</taxon>
        <taxon>Glomeraceae</taxon>
        <taxon>Rhizophagus</taxon>
    </lineage>
</organism>
<dbReference type="EMBL" id="BLAL01000063">
    <property type="protein sequence ID" value="GES82831.1"/>
    <property type="molecule type" value="Genomic_DNA"/>
</dbReference>
<dbReference type="EMBL" id="BEXD01003891">
    <property type="protein sequence ID" value="GBC03525.1"/>
    <property type="molecule type" value="Genomic_DNA"/>
</dbReference>
<reference evidence="3" key="2">
    <citation type="submission" date="2019-10" db="EMBL/GenBank/DDBJ databases">
        <title>Conservation and host-specific expression of non-tandemly repeated heterogenous ribosome RNA gene in arbuscular mycorrhizal fungi.</title>
        <authorList>
            <person name="Maeda T."/>
            <person name="Kobayashi Y."/>
            <person name="Nakagawa T."/>
            <person name="Ezawa T."/>
            <person name="Yamaguchi K."/>
            <person name="Bino T."/>
            <person name="Nishimoto Y."/>
            <person name="Shigenobu S."/>
            <person name="Kawaguchi M."/>
        </authorList>
    </citation>
    <scope>NUCLEOTIDE SEQUENCE</scope>
    <source>
        <strain evidence="3">HR1</strain>
    </source>
</reference>
<dbReference type="OrthoDB" id="2446040at2759"/>
<evidence type="ECO:0000313" key="3">
    <source>
        <dbReference type="EMBL" id="GES82831.1"/>
    </source>
</evidence>
<feature type="transmembrane region" description="Helical" evidence="1">
    <location>
        <begin position="174"/>
        <end position="193"/>
    </location>
</feature>
<keyword evidence="1" id="KW-0472">Membrane</keyword>